<name>A0ABS2QSK8_9BACI</name>
<proteinExistence type="predicted"/>
<organism evidence="1 2">
    <name type="scientific">Priestia iocasae</name>
    <dbReference type="NCBI Taxonomy" id="2291674"/>
    <lineage>
        <taxon>Bacteria</taxon>
        <taxon>Bacillati</taxon>
        <taxon>Bacillota</taxon>
        <taxon>Bacilli</taxon>
        <taxon>Bacillales</taxon>
        <taxon>Bacillaceae</taxon>
        <taxon>Priestia</taxon>
    </lineage>
</organism>
<dbReference type="Proteomes" id="UP000809829">
    <property type="component" value="Unassembled WGS sequence"/>
</dbReference>
<dbReference type="RefSeq" id="WP_205184635.1">
    <property type="nucleotide sequence ID" value="NZ_JAFBFC010000001.1"/>
</dbReference>
<keyword evidence="2" id="KW-1185">Reference proteome</keyword>
<protein>
    <submittedName>
        <fullName evidence="1">Uncharacterized protein</fullName>
    </submittedName>
</protein>
<reference evidence="1 2" key="1">
    <citation type="submission" date="2021-01" db="EMBL/GenBank/DDBJ databases">
        <title>Genomic Encyclopedia of Type Strains, Phase IV (KMG-IV): sequencing the most valuable type-strain genomes for metagenomic binning, comparative biology and taxonomic classification.</title>
        <authorList>
            <person name="Goeker M."/>
        </authorList>
    </citation>
    <scope>NUCLEOTIDE SEQUENCE [LARGE SCALE GENOMIC DNA]</scope>
    <source>
        <strain evidence="1 2">DSM 104297</strain>
    </source>
</reference>
<evidence type="ECO:0000313" key="2">
    <source>
        <dbReference type="Proteomes" id="UP000809829"/>
    </source>
</evidence>
<dbReference type="EMBL" id="JAFBFC010000001">
    <property type="protein sequence ID" value="MBM7702198.1"/>
    <property type="molecule type" value="Genomic_DNA"/>
</dbReference>
<evidence type="ECO:0000313" key="1">
    <source>
        <dbReference type="EMBL" id="MBM7702198.1"/>
    </source>
</evidence>
<sequence>MTYLVTYTDKETLEYKQVTCPDYETAERVKLEVEKEGHNHIEILSEQEAHGDDESVFL</sequence>
<gene>
    <name evidence="1" type="ORF">JOC83_001024</name>
</gene>
<accession>A0ABS2QSK8</accession>
<comment type="caution">
    <text evidence="1">The sequence shown here is derived from an EMBL/GenBank/DDBJ whole genome shotgun (WGS) entry which is preliminary data.</text>
</comment>